<dbReference type="RefSeq" id="WP_163283209.1">
    <property type="nucleotide sequence ID" value="NZ_JAAGVY010000003.1"/>
</dbReference>
<evidence type="ECO:0000256" key="1">
    <source>
        <dbReference type="SAM" id="MobiDB-lite"/>
    </source>
</evidence>
<feature type="region of interest" description="Disordered" evidence="1">
    <location>
        <begin position="71"/>
        <end position="90"/>
    </location>
</feature>
<gene>
    <name evidence="3" type="ORF">G3O08_03070</name>
</gene>
<accession>A0A7K3WLG5</accession>
<organism evidence="3 4">
    <name type="scientific">Cryomorpha ignava</name>
    <dbReference type="NCBI Taxonomy" id="101383"/>
    <lineage>
        <taxon>Bacteria</taxon>
        <taxon>Pseudomonadati</taxon>
        <taxon>Bacteroidota</taxon>
        <taxon>Flavobacteriia</taxon>
        <taxon>Flavobacteriales</taxon>
        <taxon>Cryomorphaceae</taxon>
        <taxon>Cryomorpha</taxon>
    </lineage>
</organism>
<feature type="compositionally biased region" description="Basic and acidic residues" evidence="1">
    <location>
        <begin position="71"/>
        <end position="83"/>
    </location>
</feature>
<keyword evidence="2" id="KW-0472">Membrane</keyword>
<dbReference type="AlphaFoldDB" id="A0A7K3WLG5"/>
<dbReference type="Proteomes" id="UP000486602">
    <property type="component" value="Unassembled WGS sequence"/>
</dbReference>
<name>A0A7K3WLG5_9FLAO</name>
<reference evidence="3 4" key="1">
    <citation type="submission" date="2020-02" db="EMBL/GenBank/DDBJ databases">
        <title>Out from the shadows clarifying the taxonomy of the family Cryomorphaceae and related taxa by utilizing the GTDB taxonomic framework.</title>
        <authorList>
            <person name="Bowman J.P."/>
        </authorList>
    </citation>
    <scope>NUCLEOTIDE SEQUENCE [LARGE SCALE GENOMIC DNA]</scope>
    <source>
        <strain evidence="3 4">QSSC 1-22</strain>
    </source>
</reference>
<proteinExistence type="predicted"/>
<keyword evidence="2" id="KW-0812">Transmembrane</keyword>
<dbReference type="EMBL" id="JAAGVY010000003">
    <property type="protein sequence ID" value="NEN22483.1"/>
    <property type="molecule type" value="Genomic_DNA"/>
</dbReference>
<evidence type="ECO:0000313" key="3">
    <source>
        <dbReference type="EMBL" id="NEN22483.1"/>
    </source>
</evidence>
<sequence length="90" mass="10284">MKKDEIAVSIVSALFLVYISFISFDIYTSIALMIFIVSPVLIIFMVYSVLKHGEFKGDELDKGQEFGYLDRPKLGKPQSRDYAEQATFSY</sequence>
<evidence type="ECO:0000256" key="2">
    <source>
        <dbReference type="SAM" id="Phobius"/>
    </source>
</evidence>
<keyword evidence="4" id="KW-1185">Reference proteome</keyword>
<feature type="transmembrane region" description="Helical" evidence="2">
    <location>
        <begin position="30"/>
        <end position="50"/>
    </location>
</feature>
<protein>
    <submittedName>
        <fullName evidence="3">Uncharacterized protein</fullName>
    </submittedName>
</protein>
<comment type="caution">
    <text evidence="3">The sequence shown here is derived from an EMBL/GenBank/DDBJ whole genome shotgun (WGS) entry which is preliminary data.</text>
</comment>
<keyword evidence="2" id="KW-1133">Transmembrane helix</keyword>
<feature type="transmembrane region" description="Helical" evidence="2">
    <location>
        <begin position="7"/>
        <end position="24"/>
    </location>
</feature>
<evidence type="ECO:0000313" key="4">
    <source>
        <dbReference type="Proteomes" id="UP000486602"/>
    </source>
</evidence>